<evidence type="ECO:0000313" key="2">
    <source>
        <dbReference type="EMBL" id="GGM41958.1"/>
    </source>
</evidence>
<evidence type="ECO:0000313" key="3">
    <source>
        <dbReference type="Proteomes" id="UP000637578"/>
    </source>
</evidence>
<protein>
    <submittedName>
        <fullName evidence="2">Uncharacterized protein</fullName>
    </submittedName>
</protein>
<organism evidence="2 3">
    <name type="scientific">Longimycelium tulufanense</name>
    <dbReference type="NCBI Taxonomy" id="907463"/>
    <lineage>
        <taxon>Bacteria</taxon>
        <taxon>Bacillati</taxon>
        <taxon>Actinomycetota</taxon>
        <taxon>Actinomycetes</taxon>
        <taxon>Pseudonocardiales</taxon>
        <taxon>Pseudonocardiaceae</taxon>
        <taxon>Longimycelium</taxon>
    </lineage>
</organism>
<dbReference type="Proteomes" id="UP000637578">
    <property type="component" value="Unassembled WGS sequence"/>
</dbReference>
<proteinExistence type="predicted"/>
<keyword evidence="1" id="KW-0812">Transmembrane</keyword>
<sequence>MVCVLVIGVSVIALTTSLAETRPLSARAWGEATRVADDAVDVSWPMPDGSQRTARVAVTDPGSVVGRVPVAYDPQDPARAVVPGAALLVRADRASSGIAFGGLVLVGVAALTLTRLASWARVARRPARTARVRRVRVHRGLLARTWLETEDEPRRWIPVAFDPVLVVIPSPTEVLLHGDPLRDRTVAARVGAAWLPPSGRVATHEPGGRVIDFPTRPDETAAVRAAVTGRPLRQLRMDAVLVVPAPVVGLLWAYLDGGGFPVWVAATAVAAALGLWWAAFRGSDPS</sequence>
<comment type="caution">
    <text evidence="2">The sequence shown here is derived from an EMBL/GenBank/DDBJ whole genome shotgun (WGS) entry which is preliminary data.</text>
</comment>
<dbReference type="AlphaFoldDB" id="A0A8J3C6M2"/>
<feature type="transmembrane region" description="Helical" evidence="1">
    <location>
        <begin position="97"/>
        <end position="118"/>
    </location>
</feature>
<feature type="transmembrane region" description="Helical" evidence="1">
    <location>
        <begin position="239"/>
        <end position="255"/>
    </location>
</feature>
<dbReference type="EMBL" id="BMMK01000003">
    <property type="protein sequence ID" value="GGM41958.1"/>
    <property type="molecule type" value="Genomic_DNA"/>
</dbReference>
<feature type="transmembrane region" description="Helical" evidence="1">
    <location>
        <begin position="261"/>
        <end position="280"/>
    </location>
</feature>
<evidence type="ECO:0000256" key="1">
    <source>
        <dbReference type="SAM" id="Phobius"/>
    </source>
</evidence>
<keyword evidence="1" id="KW-0472">Membrane</keyword>
<name>A0A8J3C6M2_9PSEU</name>
<keyword evidence="3" id="KW-1185">Reference proteome</keyword>
<reference evidence="2" key="2">
    <citation type="submission" date="2020-09" db="EMBL/GenBank/DDBJ databases">
        <authorList>
            <person name="Sun Q."/>
            <person name="Zhou Y."/>
        </authorList>
    </citation>
    <scope>NUCLEOTIDE SEQUENCE</scope>
    <source>
        <strain evidence="2">CGMCC 4.5737</strain>
    </source>
</reference>
<keyword evidence="1" id="KW-1133">Transmembrane helix</keyword>
<accession>A0A8J3C6M2</accession>
<reference evidence="2" key="1">
    <citation type="journal article" date="2014" name="Int. J. Syst. Evol. Microbiol.">
        <title>Complete genome sequence of Corynebacterium casei LMG S-19264T (=DSM 44701T), isolated from a smear-ripened cheese.</title>
        <authorList>
            <consortium name="US DOE Joint Genome Institute (JGI-PGF)"/>
            <person name="Walter F."/>
            <person name="Albersmeier A."/>
            <person name="Kalinowski J."/>
            <person name="Ruckert C."/>
        </authorList>
    </citation>
    <scope>NUCLEOTIDE SEQUENCE</scope>
    <source>
        <strain evidence="2">CGMCC 4.5737</strain>
    </source>
</reference>
<gene>
    <name evidence="2" type="ORF">GCM10012275_11150</name>
</gene>